<dbReference type="InterPro" id="IPR012338">
    <property type="entry name" value="Beta-lactam/transpept-like"/>
</dbReference>
<feature type="domain" description="Beta-lactamase-related" evidence="1">
    <location>
        <begin position="59"/>
        <end position="413"/>
    </location>
</feature>
<accession>A0ABT0BEY8</accession>
<evidence type="ECO:0000313" key="2">
    <source>
        <dbReference type="EMBL" id="MCJ2183548.1"/>
    </source>
</evidence>
<evidence type="ECO:0000313" key="3">
    <source>
        <dbReference type="Proteomes" id="UP001162881"/>
    </source>
</evidence>
<evidence type="ECO:0000259" key="1">
    <source>
        <dbReference type="Pfam" id="PF00144"/>
    </source>
</evidence>
<dbReference type="PROSITE" id="PS51318">
    <property type="entry name" value="TAT"/>
    <property type="match status" value="1"/>
</dbReference>
<dbReference type="EMBL" id="JALHLF010000050">
    <property type="protein sequence ID" value="MCJ2183548.1"/>
    <property type="molecule type" value="Genomic_DNA"/>
</dbReference>
<name>A0ABT0BEY8_9SPHN</name>
<dbReference type="InterPro" id="IPR001466">
    <property type="entry name" value="Beta-lactam-related"/>
</dbReference>
<proteinExistence type="predicted"/>
<gene>
    <name evidence="2" type="ORF">MTR62_12720</name>
</gene>
<sequence length="437" mass="46015">MIDPAAFPLTTRLDRRGLLALGAAAGLSAAALPGLARAASDRDLLPHVRAVLARWTGPGRFPGMVASLGLPGREPHYALSGTQGFTQGTPMGPDSLFRIYSMTKPITGMAVMQLIDDGLLGLDQPLYDILPAFRHMQVQDSYDGSITALHPAPRPITIRHLLTHTGGIGYAIVQKGPIKALMEEKGLIAGQVSRLKLPGVFDGTPVGSLALFADRLASVPLVADPGTRWSYSMGFDLLGRVIEVVSGLPFARYLGDVVLGPAGMTSTFFQVPASQAHRMTTNYGALGQGLVPIDEGQSSIFLDPPPFAFGGSGLVSSPRDYDRFLRLLAQFGKLDGRRVLGELAVRVGTANLLPEGVAGPVTKGRPSHFGAGGRVGLGSEAGMFGWSGAAGTVGMVDMARGLRSQIFVQFMPPDATTLLPEFQSALKADVTALVENH</sequence>
<dbReference type="InterPro" id="IPR050789">
    <property type="entry name" value="Diverse_Enzym_Activities"/>
</dbReference>
<organism evidence="2 3">
    <name type="scientific">Novosphingobium organovorum</name>
    <dbReference type="NCBI Taxonomy" id="2930092"/>
    <lineage>
        <taxon>Bacteria</taxon>
        <taxon>Pseudomonadati</taxon>
        <taxon>Pseudomonadota</taxon>
        <taxon>Alphaproteobacteria</taxon>
        <taxon>Sphingomonadales</taxon>
        <taxon>Sphingomonadaceae</taxon>
        <taxon>Novosphingobium</taxon>
    </lineage>
</organism>
<keyword evidence="3" id="KW-1185">Reference proteome</keyword>
<dbReference type="InterPro" id="IPR006311">
    <property type="entry name" value="TAT_signal"/>
</dbReference>
<dbReference type="PANTHER" id="PTHR43283">
    <property type="entry name" value="BETA-LACTAMASE-RELATED"/>
    <property type="match status" value="1"/>
</dbReference>
<dbReference type="Gene3D" id="3.40.710.10">
    <property type="entry name" value="DD-peptidase/beta-lactamase superfamily"/>
    <property type="match status" value="1"/>
</dbReference>
<dbReference type="PANTHER" id="PTHR43283:SF3">
    <property type="entry name" value="BETA-LACTAMASE FAMILY PROTEIN (AFU_ORTHOLOGUE AFUA_5G07500)"/>
    <property type="match status" value="1"/>
</dbReference>
<protein>
    <submittedName>
        <fullName evidence="2">Beta-lactamase family protein</fullName>
    </submittedName>
</protein>
<dbReference type="SUPFAM" id="SSF56601">
    <property type="entry name" value="beta-lactamase/transpeptidase-like"/>
    <property type="match status" value="1"/>
</dbReference>
<reference evidence="2" key="1">
    <citation type="submission" date="2022-03" db="EMBL/GenBank/DDBJ databases">
        <title>Identification of a novel bacterium isolated from mangrove sediments.</title>
        <authorList>
            <person name="Pan X."/>
        </authorList>
    </citation>
    <scope>NUCLEOTIDE SEQUENCE</scope>
    <source>
        <strain evidence="2">B1949</strain>
    </source>
</reference>
<comment type="caution">
    <text evidence="2">The sequence shown here is derived from an EMBL/GenBank/DDBJ whole genome shotgun (WGS) entry which is preliminary data.</text>
</comment>
<dbReference type="Pfam" id="PF00144">
    <property type="entry name" value="Beta-lactamase"/>
    <property type="match status" value="1"/>
</dbReference>
<dbReference type="Proteomes" id="UP001162881">
    <property type="component" value="Unassembled WGS sequence"/>
</dbReference>
<dbReference type="RefSeq" id="WP_244021460.1">
    <property type="nucleotide sequence ID" value="NZ_JALHLF010000050.1"/>
</dbReference>